<evidence type="ECO:0008006" key="16">
    <source>
        <dbReference type="Google" id="ProtNLM"/>
    </source>
</evidence>
<evidence type="ECO:0000256" key="6">
    <source>
        <dbReference type="ARBA" id="ARBA00022826"/>
    </source>
</evidence>
<gene>
    <name evidence="14" type="ORF">Van01_22630</name>
</gene>
<evidence type="ECO:0000256" key="10">
    <source>
        <dbReference type="ARBA" id="ARBA00023136"/>
    </source>
</evidence>
<evidence type="ECO:0000256" key="11">
    <source>
        <dbReference type="ARBA" id="ARBA00023303"/>
    </source>
</evidence>
<feature type="transmembrane region" description="Helical" evidence="13">
    <location>
        <begin position="47"/>
        <end position="65"/>
    </location>
</feature>
<keyword evidence="6" id="KW-0631">Potassium channel</keyword>
<name>A0ABQ4HTU6_9ACTN</name>
<evidence type="ECO:0000256" key="1">
    <source>
        <dbReference type="ARBA" id="ARBA00004141"/>
    </source>
</evidence>
<evidence type="ECO:0000256" key="13">
    <source>
        <dbReference type="SAM" id="Phobius"/>
    </source>
</evidence>
<comment type="subcellular location">
    <subcellularLocation>
        <location evidence="1">Membrane</location>
        <topology evidence="1">Multi-pass membrane protein</topology>
    </subcellularLocation>
</comment>
<protein>
    <recommendedName>
        <fullName evidence="16">DUF1211 domain-containing protein</fullName>
    </recommendedName>
</protein>
<evidence type="ECO:0000313" key="15">
    <source>
        <dbReference type="Proteomes" id="UP000647017"/>
    </source>
</evidence>
<keyword evidence="15" id="KW-1185">Reference proteome</keyword>
<comment type="similarity">
    <text evidence="2">Belongs to the TMEM175 family.</text>
</comment>
<organism evidence="14 15">
    <name type="scientific">Micromonospora andamanensis</name>
    <dbReference type="NCBI Taxonomy" id="1287068"/>
    <lineage>
        <taxon>Bacteria</taxon>
        <taxon>Bacillati</taxon>
        <taxon>Actinomycetota</taxon>
        <taxon>Actinomycetes</taxon>
        <taxon>Micromonosporales</taxon>
        <taxon>Micromonosporaceae</taxon>
        <taxon>Micromonospora</taxon>
    </lineage>
</organism>
<keyword evidence="7" id="KW-0630">Potassium</keyword>
<comment type="caution">
    <text evidence="14">The sequence shown here is derived from an EMBL/GenBank/DDBJ whole genome shotgun (WGS) entry which is preliminary data.</text>
</comment>
<accession>A0ABQ4HTU6</accession>
<keyword evidence="3" id="KW-0813">Transport</keyword>
<evidence type="ECO:0000256" key="9">
    <source>
        <dbReference type="ARBA" id="ARBA00023065"/>
    </source>
</evidence>
<keyword evidence="8 13" id="KW-1133">Transmembrane helix</keyword>
<evidence type="ECO:0000256" key="3">
    <source>
        <dbReference type="ARBA" id="ARBA00022448"/>
    </source>
</evidence>
<keyword evidence="4" id="KW-0633">Potassium transport</keyword>
<keyword evidence="10 13" id="KW-0472">Membrane</keyword>
<dbReference type="Proteomes" id="UP000647017">
    <property type="component" value="Unassembled WGS sequence"/>
</dbReference>
<comment type="catalytic activity">
    <reaction evidence="12">
        <text>K(+)(in) = K(+)(out)</text>
        <dbReference type="Rhea" id="RHEA:29463"/>
        <dbReference type="ChEBI" id="CHEBI:29103"/>
    </reaction>
</comment>
<evidence type="ECO:0000256" key="12">
    <source>
        <dbReference type="ARBA" id="ARBA00034430"/>
    </source>
</evidence>
<keyword evidence="11" id="KW-0407">Ion channel</keyword>
<evidence type="ECO:0000313" key="14">
    <source>
        <dbReference type="EMBL" id="GIJ09049.1"/>
    </source>
</evidence>
<dbReference type="EMBL" id="BOOZ01000011">
    <property type="protein sequence ID" value="GIJ09049.1"/>
    <property type="molecule type" value="Genomic_DNA"/>
</dbReference>
<evidence type="ECO:0000256" key="5">
    <source>
        <dbReference type="ARBA" id="ARBA00022692"/>
    </source>
</evidence>
<dbReference type="Pfam" id="PF06736">
    <property type="entry name" value="TMEM175"/>
    <property type="match status" value="1"/>
</dbReference>
<feature type="transmembrane region" description="Helical" evidence="13">
    <location>
        <begin position="12"/>
        <end position="31"/>
    </location>
</feature>
<dbReference type="PANTHER" id="PTHR31462">
    <property type="entry name" value="ENDOSOMAL/LYSOSOMAL POTASSIUM CHANNEL TMEM175"/>
    <property type="match status" value="1"/>
</dbReference>
<keyword evidence="5 13" id="KW-0812">Transmembrane</keyword>
<evidence type="ECO:0000256" key="8">
    <source>
        <dbReference type="ARBA" id="ARBA00022989"/>
    </source>
</evidence>
<keyword evidence="9" id="KW-0406">Ion transport</keyword>
<proteinExistence type="inferred from homology"/>
<dbReference type="InterPro" id="IPR010617">
    <property type="entry name" value="TMEM175-like"/>
</dbReference>
<evidence type="ECO:0000256" key="2">
    <source>
        <dbReference type="ARBA" id="ARBA00006920"/>
    </source>
</evidence>
<evidence type="ECO:0000256" key="7">
    <source>
        <dbReference type="ARBA" id="ARBA00022958"/>
    </source>
</evidence>
<evidence type="ECO:0000256" key="4">
    <source>
        <dbReference type="ARBA" id="ARBA00022538"/>
    </source>
</evidence>
<dbReference type="PANTHER" id="PTHR31462:SF5">
    <property type="entry name" value="ENDOSOMAL_LYSOSOMAL PROTON CHANNEL TMEM175"/>
    <property type="match status" value="1"/>
</dbReference>
<reference evidence="14 15" key="1">
    <citation type="submission" date="2021-01" db="EMBL/GenBank/DDBJ databases">
        <title>Whole genome shotgun sequence of Verrucosispora andamanensis NBRC 109075.</title>
        <authorList>
            <person name="Komaki H."/>
            <person name="Tamura T."/>
        </authorList>
    </citation>
    <scope>NUCLEOTIDE SEQUENCE [LARGE SCALE GENOMIC DNA]</scope>
    <source>
        <strain evidence="14 15">NBRC 109075</strain>
    </source>
</reference>
<sequence>MPPISETGRMTGFSDGVFAIVITLLVIELQVPDHAPGELLHALIEQAPAYLAFLLSFGYVGVLWLNHRTLLRLVCGTTVGLNWINL</sequence>